<evidence type="ECO:0000259" key="10">
    <source>
        <dbReference type="Pfam" id="PF06144"/>
    </source>
</evidence>
<dbReference type="InterPro" id="IPR008921">
    <property type="entry name" value="DNA_pol3_clamp-load_cplx_C"/>
</dbReference>
<evidence type="ECO:0000256" key="4">
    <source>
        <dbReference type="ARBA" id="ARBA00022695"/>
    </source>
</evidence>
<dbReference type="InterPro" id="IPR010372">
    <property type="entry name" value="DNA_pol3_delta_N"/>
</dbReference>
<organism evidence="12 13">
    <name type="scientific">Planctobacterium marinum</name>
    <dbReference type="NCBI Taxonomy" id="1631968"/>
    <lineage>
        <taxon>Bacteria</taxon>
        <taxon>Pseudomonadati</taxon>
        <taxon>Pseudomonadota</taxon>
        <taxon>Gammaproteobacteria</taxon>
        <taxon>Alteromonadales</taxon>
        <taxon>Alteromonadaceae</taxon>
        <taxon>Planctobacterium</taxon>
    </lineage>
</organism>
<dbReference type="SUPFAM" id="SSF48019">
    <property type="entry name" value="post-AAA+ oligomerization domain-like"/>
    <property type="match status" value="1"/>
</dbReference>
<dbReference type="CDD" id="cd18138">
    <property type="entry name" value="HLD_clamp_pol_III_delta"/>
    <property type="match status" value="1"/>
</dbReference>
<evidence type="ECO:0000256" key="5">
    <source>
        <dbReference type="ARBA" id="ARBA00022705"/>
    </source>
</evidence>
<dbReference type="PANTHER" id="PTHR34388">
    <property type="entry name" value="DNA POLYMERASE III SUBUNIT DELTA"/>
    <property type="match status" value="1"/>
</dbReference>
<dbReference type="Gene3D" id="3.40.50.300">
    <property type="entry name" value="P-loop containing nucleotide triphosphate hydrolases"/>
    <property type="match status" value="1"/>
</dbReference>
<name>A0AA48HHZ7_9ALTE</name>
<dbReference type="Pfam" id="PF06144">
    <property type="entry name" value="DNA_pol3_delta"/>
    <property type="match status" value="1"/>
</dbReference>
<dbReference type="EMBL" id="AP027272">
    <property type="protein sequence ID" value="BDX07268.1"/>
    <property type="molecule type" value="Genomic_DNA"/>
</dbReference>
<dbReference type="GO" id="GO:0006261">
    <property type="term" value="P:DNA-templated DNA replication"/>
    <property type="evidence" value="ECO:0007669"/>
    <property type="project" value="TreeGrafter"/>
</dbReference>
<protein>
    <recommendedName>
        <fullName evidence="2 9">DNA polymerase III subunit delta</fullName>
        <ecNumber evidence="1 9">2.7.7.7</ecNumber>
    </recommendedName>
</protein>
<dbReference type="GO" id="GO:0003677">
    <property type="term" value="F:DNA binding"/>
    <property type="evidence" value="ECO:0007669"/>
    <property type="project" value="InterPro"/>
</dbReference>
<keyword evidence="13" id="KW-1185">Reference proteome</keyword>
<dbReference type="InterPro" id="IPR032780">
    <property type="entry name" value="DNA_pol3_delt_C"/>
</dbReference>
<evidence type="ECO:0000259" key="11">
    <source>
        <dbReference type="Pfam" id="PF14840"/>
    </source>
</evidence>
<evidence type="ECO:0000313" key="12">
    <source>
        <dbReference type="EMBL" id="BDX07268.1"/>
    </source>
</evidence>
<evidence type="ECO:0000256" key="1">
    <source>
        <dbReference type="ARBA" id="ARBA00012417"/>
    </source>
</evidence>
<keyword evidence="4" id="KW-0548">Nucleotidyltransferase</keyword>
<dbReference type="Gene3D" id="1.20.272.10">
    <property type="match status" value="1"/>
</dbReference>
<comment type="similarity">
    <text evidence="7">Belongs to the DNA polymerase HolA subunit family.</text>
</comment>
<dbReference type="GO" id="GO:0009360">
    <property type="term" value="C:DNA polymerase III complex"/>
    <property type="evidence" value="ECO:0007669"/>
    <property type="project" value="UniProtKB-UniRule"/>
</dbReference>
<dbReference type="Proteomes" id="UP001333710">
    <property type="component" value="Chromosome"/>
</dbReference>
<dbReference type="AlphaFoldDB" id="A0AA48HHZ7"/>
<sequence>MQVYPNQLSAQLNKSLPNQILLFGEEPQQKLEALQKIRDTAQQQGFTERHSLVADNQFEWQNLVDAYQSMSLFAERQLIELEIPTGKPGTEGAKTLLEISAKDNPDIVLVVHGGKIGKDVQNTKWFKALDKQGIYVPCFVLEGNRLAQWISGKLSENGINNTPELVGFFCDFFEGNLIAAVQEMEKLKLLFPDGNVSRQDISGMVSEQSRYNVFQLTDAILAGDAQRSIKLLGRLESEGIEPVVICWALVREWQVLDALSSAMALSHPTDRVFSQHRIWKNKQSAYLNLLRRLDQQQLMEIRDKLSAFDVAVKSSAIKRPYVELCHLCLLFMPMALTNLQMDYA</sequence>
<dbReference type="InterPro" id="IPR027417">
    <property type="entry name" value="P-loop_NTPase"/>
</dbReference>
<evidence type="ECO:0000256" key="8">
    <source>
        <dbReference type="ARBA" id="ARBA00049244"/>
    </source>
</evidence>
<keyword evidence="5" id="KW-0235">DNA replication</keyword>
<evidence type="ECO:0000256" key="2">
    <source>
        <dbReference type="ARBA" id="ARBA00017703"/>
    </source>
</evidence>
<accession>A0AA48HHZ7</accession>
<dbReference type="Pfam" id="PF14840">
    <property type="entry name" value="DNA_pol3_delt_C"/>
    <property type="match status" value="1"/>
</dbReference>
<dbReference type="KEGG" id="pmaw:MACH26_27890"/>
<evidence type="ECO:0000313" key="13">
    <source>
        <dbReference type="Proteomes" id="UP001333710"/>
    </source>
</evidence>
<dbReference type="RefSeq" id="WP_338293251.1">
    <property type="nucleotide sequence ID" value="NZ_AP027272.1"/>
</dbReference>
<feature type="domain" description="DNA polymerase III subunit delta C-terminal" evidence="11">
    <location>
        <begin position="214"/>
        <end position="336"/>
    </location>
</feature>
<evidence type="ECO:0000256" key="3">
    <source>
        <dbReference type="ARBA" id="ARBA00022679"/>
    </source>
</evidence>
<dbReference type="InterPro" id="IPR005790">
    <property type="entry name" value="DNA_polIII_delta"/>
</dbReference>
<evidence type="ECO:0000256" key="7">
    <source>
        <dbReference type="ARBA" id="ARBA00034754"/>
    </source>
</evidence>
<keyword evidence="6" id="KW-0239">DNA-directed DNA polymerase</keyword>
<dbReference type="Gene3D" id="1.10.8.60">
    <property type="match status" value="1"/>
</dbReference>
<feature type="domain" description="DNA polymerase III delta N-terminal" evidence="10">
    <location>
        <begin position="21"/>
        <end position="139"/>
    </location>
</feature>
<dbReference type="NCBIfam" id="TIGR01128">
    <property type="entry name" value="holA"/>
    <property type="match status" value="1"/>
</dbReference>
<evidence type="ECO:0000256" key="9">
    <source>
        <dbReference type="NCBIfam" id="TIGR01128"/>
    </source>
</evidence>
<gene>
    <name evidence="12" type="primary">holA</name>
    <name evidence="12" type="ORF">MACH26_27890</name>
</gene>
<dbReference type="PANTHER" id="PTHR34388:SF1">
    <property type="entry name" value="DNA POLYMERASE III SUBUNIT DELTA"/>
    <property type="match status" value="1"/>
</dbReference>
<dbReference type="GO" id="GO:0003887">
    <property type="term" value="F:DNA-directed DNA polymerase activity"/>
    <property type="evidence" value="ECO:0007669"/>
    <property type="project" value="UniProtKB-UniRule"/>
</dbReference>
<dbReference type="SUPFAM" id="SSF52540">
    <property type="entry name" value="P-loop containing nucleoside triphosphate hydrolases"/>
    <property type="match status" value="1"/>
</dbReference>
<reference evidence="12" key="1">
    <citation type="submission" date="2023-01" db="EMBL/GenBank/DDBJ databases">
        <title>Complete genome sequence of Planctobacterium marinum strain Dej080120_11.</title>
        <authorList>
            <person name="Ueki S."/>
            <person name="Maruyama F."/>
        </authorList>
    </citation>
    <scope>NUCLEOTIDE SEQUENCE</scope>
    <source>
        <strain evidence="12">Dej080120_11</strain>
    </source>
</reference>
<keyword evidence="3" id="KW-0808">Transferase</keyword>
<evidence type="ECO:0000256" key="6">
    <source>
        <dbReference type="ARBA" id="ARBA00022932"/>
    </source>
</evidence>
<comment type="catalytic activity">
    <reaction evidence="8">
        <text>DNA(n) + a 2'-deoxyribonucleoside 5'-triphosphate = DNA(n+1) + diphosphate</text>
        <dbReference type="Rhea" id="RHEA:22508"/>
        <dbReference type="Rhea" id="RHEA-COMP:17339"/>
        <dbReference type="Rhea" id="RHEA-COMP:17340"/>
        <dbReference type="ChEBI" id="CHEBI:33019"/>
        <dbReference type="ChEBI" id="CHEBI:61560"/>
        <dbReference type="ChEBI" id="CHEBI:173112"/>
        <dbReference type="EC" id="2.7.7.7"/>
    </reaction>
</comment>
<dbReference type="EC" id="2.7.7.7" evidence="1 9"/>
<proteinExistence type="inferred from homology"/>